<protein>
    <submittedName>
        <fullName evidence="1">Uncharacterized protein</fullName>
    </submittedName>
</protein>
<keyword evidence="2" id="KW-1185">Reference proteome</keyword>
<proteinExistence type="predicted"/>
<accession>A0ACB0YDX6</accession>
<evidence type="ECO:0000313" key="1">
    <source>
        <dbReference type="EMBL" id="CAK5042702.1"/>
    </source>
</evidence>
<evidence type="ECO:0000313" key="2">
    <source>
        <dbReference type="Proteomes" id="UP001497535"/>
    </source>
</evidence>
<comment type="caution">
    <text evidence="1">The sequence shown here is derived from an EMBL/GenBank/DDBJ whole genome shotgun (WGS) entry which is preliminary data.</text>
</comment>
<dbReference type="EMBL" id="CAVMJV010000010">
    <property type="protein sequence ID" value="CAK5042702.1"/>
    <property type="molecule type" value="Genomic_DNA"/>
</dbReference>
<reference evidence="1" key="1">
    <citation type="submission" date="2023-11" db="EMBL/GenBank/DDBJ databases">
        <authorList>
            <person name="Poullet M."/>
        </authorList>
    </citation>
    <scope>NUCLEOTIDE SEQUENCE</scope>
    <source>
        <strain evidence="1">E1834</strain>
    </source>
</reference>
<gene>
    <name evidence="1" type="ORF">MENTE1834_LOCUS10919</name>
</gene>
<name>A0ACB0YDX6_MELEN</name>
<sequence>MIKEKFGGLGQLTELGALQHFKLGILLRDRYRGFLSDEYSKNEIGYRSR</sequence>
<organism evidence="1 2">
    <name type="scientific">Meloidogyne enterolobii</name>
    <name type="common">Root-knot nematode worm</name>
    <name type="synonym">Meloidogyne mayaguensis</name>
    <dbReference type="NCBI Taxonomy" id="390850"/>
    <lineage>
        <taxon>Eukaryota</taxon>
        <taxon>Metazoa</taxon>
        <taxon>Ecdysozoa</taxon>
        <taxon>Nematoda</taxon>
        <taxon>Chromadorea</taxon>
        <taxon>Rhabditida</taxon>
        <taxon>Tylenchina</taxon>
        <taxon>Tylenchomorpha</taxon>
        <taxon>Tylenchoidea</taxon>
        <taxon>Meloidogynidae</taxon>
        <taxon>Meloidogyninae</taxon>
        <taxon>Meloidogyne</taxon>
    </lineage>
</organism>
<dbReference type="Proteomes" id="UP001497535">
    <property type="component" value="Unassembled WGS sequence"/>
</dbReference>